<name>A0AAD8ARB7_BIOPF</name>
<dbReference type="Proteomes" id="UP001233172">
    <property type="component" value="Unassembled WGS sequence"/>
</dbReference>
<comment type="caution">
    <text evidence="1">The sequence shown here is derived from an EMBL/GenBank/DDBJ whole genome shotgun (WGS) entry which is preliminary data.</text>
</comment>
<dbReference type="AlphaFoldDB" id="A0AAD8ARB7"/>
<proteinExistence type="predicted"/>
<accession>A0AAD8ARB7</accession>
<evidence type="ECO:0000313" key="2">
    <source>
        <dbReference type="Proteomes" id="UP001233172"/>
    </source>
</evidence>
<dbReference type="InterPro" id="IPR043129">
    <property type="entry name" value="ATPase_NBD"/>
</dbReference>
<keyword evidence="2" id="KW-1185">Reference proteome</keyword>
<organism evidence="1 2">
    <name type="scientific">Biomphalaria pfeifferi</name>
    <name type="common">Bloodfluke planorb</name>
    <name type="synonym">Freshwater snail</name>
    <dbReference type="NCBI Taxonomy" id="112525"/>
    <lineage>
        <taxon>Eukaryota</taxon>
        <taxon>Metazoa</taxon>
        <taxon>Spiralia</taxon>
        <taxon>Lophotrochozoa</taxon>
        <taxon>Mollusca</taxon>
        <taxon>Gastropoda</taxon>
        <taxon>Heterobranchia</taxon>
        <taxon>Euthyneura</taxon>
        <taxon>Panpulmonata</taxon>
        <taxon>Hygrophila</taxon>
        <taxon>Lymnaeoidea</taxon>
        <taxon>Planorbidae</taxon>
        <taxon>Biomphalaria</taxon>
    </lineage>
</organism>
<protein>
    <submittedName>
        <fullName evidence="1">PRTRC system protein D</fullName>
    </submittedName>
</protein>
<dbReference type="Gene3D" id="3.30.420.40">
    <property type="match status" value="1"/>
</dbReference>
<reference evidence="1" key="1">
    <citation type="journal article" date="2023" name="PLoS Negl. Trop. Dis.">
        <title>A genome sequence for Biomphalaria pfeifferi, the major vector snail for the human-infecting parasite Schistosoma mansoni.</title>
        <authorList>
            <person name="Bu L."/>
            <person name="Lu L."/>
            <person name="Laidemitt M.R."/>
            <person name="Zhang S.M."/>
            <person name="Mutuku M."/>
            <person name="Mkoji G."/>
            <person name="Steinauer M."/>
            <person name="Loker E.S."/>
        </authorList>
    </citation>
    <scope>NUCLEOTIDE SEQUENCE</scope>
    <source>
        <strain evidence="1">KasaAsao</strain>
    </source>
</reference>
<sequence length="99" mass="10951">MPFINASAEDAVMEMVQSLDSTFNVENIVLVGGGAFLYKKALKKKFPRHQIREVQEPMFANLRGFQRMGEQYVAERGDLFTQHTGTAAAEGAASQRAEA</sequence>
<dbReference type="EMBL" id="JASAOG010000445">
    <property type="protein sequence ID" value="KAK0039480.1"/>
    <property type="molecule type" value="Genomic_DNA"/>
</dbReference>
<dbReference type="SUPFAM" id="SSF53067">
    <property type="entry name" value="Actin-like ATPase domain"/>
    <property type="match status" value="1"/>
</dbReference>
<reference evidence="1" key="2">
    <citation type="submission" date="2023-04" db="EMBL/GenBank/DDBJ databases">
        <authorList>
            <person name="Bu L."/>
            <person name="Lu L."/>
            <person name="Laidemitt M.R."/>
            <person name="Zhang S.M."/>
            <person name="Mutuku M."/>
            <person name="Mkoji G."/>
            <person name="Steinauer M."/>
            <person name="Loker E.S."/>
        </authorList>
    </citation>
    <scope>NUCLEOTIDE SEQUENCE</scope>
    <source>
        <strain evidence="1">KasaAsao</strain>
        <tissue evidence="1">Whole Snail</tissue>
    </source>
</reference>
<gene>
    <name evidence="1" type="ORF">Bpfe_031067</name>
</gene>
<evidence type="ECO:0000313" key="1">
    <source>
        <dbReference type="EMBL" id="KAK0039480.1"/>
    </source>
</evidence>